<comment type="subunit">
    <text evidence="5">Homodimer.</text>
</comment>
<feature type="binding site" evidence="5">
    <location>
        <position position="86"/>
    </location>
    <ligand>
        <name>FAD</name>
        <dbReference type="ChEBI" id="CHEBI:57692"/>
    </ligand>
</feature>
<feature type="binding site" evidence="5">
    <location>
        <position position="32"/>
    </location>
    <ligand>
        <name>FAD</name>
        <dbReference type="ChEBI" id="CHEBI:57692"/>
    </ligand>
</feature>
<dbReference type="PATRIC" id="fig|1276220.3.peg.197"/>
<dbReference type="SUPFAM" id="SSF51905">
    <property type="entry name" value="FAD/NAD(P)-binding domain"/>
    <property type="match status" value="1"/>
</dbReference>
<evidence type="ECO:0000256" key="2">
    <source>
        <dbReference type="ARBA" id="ARBA00022827"/>
    </source>
</evidence>
<dbReference type="Gene3D" id="3.50.50.60">
    <property type="entry name" value="FAD/NAD(P)-binding domain"/>
    <property type="match status" value="2"/>
</dbReference>
<dbReference type="EMBL" id="CP005074">
    <property type="protein sequence ID" value="AGR40871.1"/>
    <property type="molecule type" value="Genomic_DNA"/>
</dbReference>
<dbReference type="InterPro" id="IPR023753">
    <property type="entry name" value="FAD/NAD-binding_dom"/>
</dbReference>
<evidence type="ECO:0000256" key="1">
    <source>
        <dbReference type="ARBA" id="ARBA00022630"/>
    </source>
</evidence>
<evidence type="ECO:0000256" key="3">
    <source>
        <dbReference type="ARBA" id="ARBA00022857"/>
    </source>
</evidence>
<name>S5LW89_9MOLU</name>
<dbReference type="InterPro" id="IPR036188">
    <property type="entry name" value="FAD/NAD-bd_sf"/>
</dbReference>
<dbReference type="OrthoDB" id="9806179at2"/>
<keyword evidence="9" id="KW-1185">Reference proteome</keyword>
<dbReference type="AlphaFoldDB" id="S5LW89"/>
<dbReference type="Proteomes" id="UP000014984">
    <property type="component" value="Chromosome"/>
</dbReference>
<dbReference type="PRINTS" id="PR00469">
    <property type="entry name" value="PNDRDTASEII"/>
</dbReference>
<gene>
    <name evidence="8" type="primary">ycgT</name>
    <name evidence="8" type="ORF">STAIW_v1c01940</name>
</gene>
<dbReference type="GO" id="GO:0050661">
    <property type="term" value="F:NADP binding"/>
    <property type="evidence" value="ECO:0007669"/>
    <property type="project" value="UniProtKB-UniRule"/>
</dbReference>
<sequence>MVKDILIVGCGPTGLYAWKMAADLKLSGTVVEAKSTYGGQITSSYPEKYIHNFPAIDKILGNQAVQKMYECIKKDNNINFFLNTIVTSINIIKPDCDEFENWFEVCFSNNTKQKFKRILFTDGFGIYKPIELTEKKYNNIIYTVKDIKSFKNQSILIFGGGDSALDWANELSSNKNLITIIHRRDEFRAKPLSLEQAKSKGVNFLTPYKFSEITGEKLNNAEKLKVIQVETNEEKEICFDKVIVQFGYTIEKEKFENLNLEINKLKKIIVKSNMESSVEGIYAAGDCCHYDTKVRNLLAGFYEAMIAVVNIEKKVNKRKILNSGW</sequence>
<protein>
    <recommendedName>
        <fullName evidence="5">Ferredoxin--NADP reductase</fullName>
        <shortName evidence="5">FNR</shortName>
        <shortName evidence="5">Fd-NADP(+) reductase</shortName>
        <ecNumber evidence="5">1.18.1.2</ecNumber>
    </recommendedName>
</protein>
<dbReference type="PANTHER" id="PTHR48105">
    <property type="entry name" value="THIOREDOXIN REDUCTASE 1-RELATED-RELATED"/>
    <property type="match status" value="1"/>
</dbReference>
<dbReference type="STRING" id="1276220.STAIW_v1c01940"/>
<evidence type="ECO:0000256" key="6">
    <source>
        <dbReference type="SAM" id="Coils"/>
    </source>
</evidence>
<dbReference type="KEGG" id="stai:STAIW_v1c01940"/>
<dbReference type="HAMAP" id="MF_01685">
    <property type="entry name" value="FENR2"/>
    <property type="match status" value="1"/>
</dbReference>
<comment type="catalytic activity">
    <reaction evidence="5">
        <text>2 reduced [2Fe-2S]-[ferredoxin] + NADP(+) + H(+) = 2 oxidized [2Fe-2S]-[ferredoxin] + NADPH</text>
        <dbReference type="Rhea" id="RHEA:20125"/>
        <dbReference type="Rhea" id="RHEA-COMP:10000"/>
        <dbReference type="Rhea" id="RHEA-COMP:10001"/>
        <dbReference type="ChEBI" id="CHEBI:15378"/>
        <dbReference type="ChEBI" id="CHEBI:33737"/>
        <dbReference type="ChEBI" id="CHEBI:33738"/>
        <dbReference type="ChEBI" id="CHEBI:57783"/>
        <dbReference type="ChEBI" id="CHEBI:58349"/>
        <dbReference type="EC" id="1.18.1.2"/>
    </reaction>
</comment>
<comment type="cofactor">
    <cofactor evidence="5">
        <name>FAD</name>
        <dbReference type="ChEBI" id="CHEBI:57692"/>
    </cofactor>
    <text evidence="5">Binds 1 FAD per subunit.</text>
</comment>
<dbReference type="GO" id="GO:0004324">
    <property type="term" value="F:ferredoxin-NADP+ reductase activity"/>
    <property type="evidence" value="ECO:0007669"/>
    <property type="project" value="UniProtKB-UniRule"/>
</dbReference>
<organism evidence="8 9">
    <name type="scientific">Spiroplasma taiwanense CT-1</name>
    <dbReference type="NCBI Taxonomy" id="1276220"/>
    <lineage>
        <taxon>Bacteria</taxon>
        <taxon>Bacillati</taxon>
        <taxon>Mycoplasmatota</taxon>
        <taxon>Mollicutes</taxon>
        <taxon>Entomoplasmatales</taxon>
        <taxon>Spiroplasmataceae</taxon>
        <taxon>Spiroplasma</taxon>
    </lineage>
</organism>
<evidence type="ECO:0000313" key="9">
    <source>
        <dbReference type="Proteomes" id="UP000014984"/>
    </source>
</evidence>
<accession>S5LW89</accession>
<feature type="domain" description="FAD/NAD(P)-binding" evidence="7">
    <location>
        <begin position="3"/>
        <end position="291"/>
    </location>
</feature>
<feature type="binding site" evidence="5">
    <location>
        <position position="45"/>
    </location>
    <ligand>
        <name>FAD</name>
        <dbReference type="ChEBI" id="CHEBI:57692"/>
    </ligand>
</feature>
<feature type="binding site" evidence="5">
    <location>
        <position position="286"/>
    </location>
    <ligand>
        <name>FAD</name>
        <dbReference type="ChEBI" id="CHEBI:57692"/>
    </ligand>
</feature>
<evidence type="ECO:0000313" key="8">
    <source>
        <dbReference type="EMBL" id="AGR40871.1"/>
    </source>
</evidence>
<dbReference type="RefSeq" id="WP_020834010.1">
    <property type="nucleotide sequence ID" value="NC_021846.1"/>
</dbReference>
<proteinExistence type="inferred from homology"/>
<evidence type="ECO:0000256" key="4">
    <source>
        <dbReference type="ARBA" id="ARBA00023002"/>
    </source>
</evidence>
<feature type="coiled-coil region" evidence="6">
    <location>
        <begin position="248"/>
        <end position="275"/>
    </location>
</feature>
<dbReference type="EC" id="1.18.1.2" evidence="5"/>
<evidence type="ECO:0000259" key="7">
    <source>
        <dbReference type="Pfam" id="PF07992"/>
    </source>
</evidence>
<feature type="binding site" evidence="5">
    <location>
        <position position="40"/>
    </location>
    <ligand>
        <name>FAD</name>
        <dbReference type="ChEBI" id="CHEBI:57692"/>
    </ligand>
</feature>
<comment type="caution">
    <text evidence="5">Lacks conserved residue(s) required for the propagation of feature annotation.</text>
</comment>
<dbReference type="PRINTS" id="PR00368">
    <property type="entry name" value="FADPNR"/>
</dbReference>
<dbReference type="InterPro" id="IPR050097">
    <property type="entry name" value="Ferredoxin-NADP_redctase_2"/>
</dbReference>
<comment type="similarity">
    <text evidence="5">Belongs to the ferredoxin--NADP reductase type 2 family.</text>
</comment>
<reference evidence="8 9" key="1">
    <citation type="journal article" date="2013" name="Genome Biol. Evol.">
        <title>Comparison of metabolic capacities and inference of gene content evolution in mosquito-associated Spiroplasma diminutum and S. taiwanense.</title>
        <authorList>
            <person name="Lo W.S."/>
            <person name="Ku C."/>
            <person name="Chen L.L."/>
            <person name="Chang T.H."/>
            <person name="Kuo C.H."/>
        </authorList>
    </citation>
    <scope>NUCLEOTIDE SEQUENCE [LARGE SCALE GENOMIC DNA]</scope>
    <source>
        <strain evidence="8">CT-1</strain>
    </source>
</reference>
<dbReference type="InterPro" id="IPR022890">
    <property type="entry name" value="Fd--NADP_Rdtase_type_2"/>
</dbReference>
<keyword evidence="2 5" id="KW-0274">FAD</keyword>
<dbReference type="GO" id="GO:0050660">
    <property type="term" value="F:flavin adenine dinucleotide binding"/>
    <property type="evidence" value="ECO:0007669"/>
    <property type="project" value="UniProtKB-UniRule"/>
</dbReference>
<dbReference type="eggNOG" id="COG0492">
    <property type="taxonomic scope" value="Bacteria"/>
</dbReference>
<dbReference type="Pfam" id="PF07992">
    <property type="entry name" value="Pyr_redox_2"/>
    <property type="match status" value="1"/>
</dbReference>
<keyword evidence="6" id="KW-0175">Coiled coil</keyword>
<keyword evidence="4 5" id="KW-0560">Oxidoreductase</keyword>
<keyword evidence="1 5" id="KW-0285">Flavoprotein</keyword>
<evidence type="ECO:0000256" key="5">
    <source>
        <dbReference type="HAMAP-Rule" id="MF_01685"/>
    </source>
</evidence>
<dbReference type="HOGENOM" id="CLU_031864_5_5_14"/>
<feature type="binding site" evidence="5">
    <location>
        <position position="13"/>
    </location>
    <ligand>
        <name>FAD</name>
        <dbReference type="ChEBI" id="CHEBI:57692"/>
    </ligand>
</feature>
<keyword evidence="3 5" id="KW-0521">NADP</keyword>